<evidence type="ECO:0000256" key="2">
    <source>
        <dbReference type="ARBA" id="ARBA00022692"/>
    </source>
</evidence>
<dbReference type="GO" id="GO:0044781">
    <property type="term" value="P:bacterial-type flagellum organization"/>
    <property type="evidence" value="ECO:0007669"/>
    <property type="project" value="UniProtKB-UniRule"/>
</dbReference>
<keyword evidence="4 7" id="KW-0472">Membrane</keyword>
<sequence length="166" mass="17619">MSVLKSSVNGLFLLMFSTIALAFSVCRRVPFILALLLATLSHAALAEGGVIALPSTNHSAALSKIVLGLLLVLLLIAALSWLLKRLPVNKSGGGHIRLIESYPLSTRERLLLVAVGREQILLAVGNSGIKRLHVLSEPLAEKQPAGGTAFSAQLAQFLPSLQRGRV</sequence>
<organism evidence="8 9">
    <name type="scientific">Ventosimonas gracilis</name>
    <dbReference type="NCBI Taxonomy" id="1680762"/>
    <lineage>
        <taxon>Bacteria</taxon>
        <taxon>Pseudomonadati</taxon>
        <taxon>Pseudomonadota</taxon>
        <taxon>Gammaproteobacteria</taxon>
        <taxon>Pseudomonadales</taxon>
        <taxon>Ventosimonadaceae</taxon>
        <taxon>Ventosimonas</taxon>
    </lineage>
</organism>
<dbReference type="EMBL" id="LSZO01000153">
    <property type="protein sequence ID" value="KXU38130.1"/>
    <property type="molecule type" value="Genomic_DNA"/>
</dbReference>
<keyword evidence="1 7" id="KW-1003">Cell membrane</keyword>
<dbReference type="GO" id="GO:0009425">
    <property type="term" value="C:bacterial-type flagellum basal body"/>
    <property type="evidence" value="ECO:0007669"/>
    <property type="project" value="UniProtKB-SubCell"/>
</dbReference>
<evidence type="ECO:0000256" key="7">
    <source>
        <dbReference type="RuleBase" id="RU362064"/>
    </source>
</evidence>
<dbReference type="PANTHER" id="PTHR38766">
    <property type="entry name" value="FLAGELLAR PROTEIN FLIO"/>
    <property type="match status" value="1"/>
</dbReference>
<comment type="subcellular location">
    <subcellularLocation>
        <location evidence="7">Cell membrane</location>
    </subcellularLocation>
    <subcellularLocation>
        <location evidence="7">Bacterial flagellum basal body</location>
    </subcellularLocation>
</comment>
<keyword evidence="2 7" id="KW-0812">Transmembrane</keyword>
<evidence type="ECO:0000313" key="9">
    <source>
        <dbReference type="Proteomes" id="UP000072660"/>
    </source>
</evidence>
<keyword evidence="9" id="KW-1185">Reference proteome</keyword>
<feature type="transmembrane region" description="Helical" evidence="7">
    <location>
        <begin position="65"/>
        <end position="83"/>
    </location>
</feature>
<evidence type="ECO:0000256" key="3">
    <source>
        <dbReference type="ARBA" id="ARBA00022989"/>
    </source>
</evidence>
<dbReference type="Pfam" id="PF04347">
    <property type="entry name" value="FliO"/>
    <property type="match status" value="1"/>
</dbReference>
<reference evidence="8 9" key="1">
    <citation type="submission" date="2016-02" db="EMBL/GenBank/DDBJ databases">
        <authorList>
            <person name="Wen L."/>
            <person name="He K."/>
            <person name="Yang H."/>
        </authorList>
    </citation>
    <scope>NUCLEOTIDE SEQUENCE [LARGE SCALE GENOMIC DNA]</scope>
    <source>
        <strain evidence="8 9">CV58</strain>
    </source>
</reference>
<evidence type="ECO:0000256" key="1">
    <source>
        <dbReference type="ARBA" id="ARBA00022475"/>
    </source>
</evidence>
<dbReference type="AlphaFoldDB" id="A0A139SUL8"/>
<evidence type="ECO:0000256" key="5">
    <source>
        <dbReference type="ARBA" id="ARBA00023143"/>
    </source>
</evidence>
<proteinExistence type="inferred from homology"/>
<name>A0A139SUL8_9GAMM</name>
<evidence type="ECO:0000256" key="4">
    <source>
        <dbReference type="ARBA" id="ARBA00023136"/>
    </source>
</evidence>
<protein>
    <recommendedName>
        <fullName evidence="7">Flagellar protein</fullName>
    </recommendedName>
</protein>
<dbReference type="Proteomes" id="UP000072660">
    <property type="component" value="Unassembled WGS sequence"/>
</dbReference>
<dbReference type="PANTHER" id="PTHR38766:SF1">
    <property type="entry name" value="FLAGELLAR PROTEIN FLIO"/>
    <property type="match status" value="1"/>
</dbReference>
<dbReference type="NCBIfam" id="TIGR03500">
    <property type="entry name" value="FliO_TIGR"/>
    <property type="match status" value="1"/>
</dbReference>
<comment type="caution">
    <text evidence="8">The sequence shown here is derived from an EMBL/GenBank/DDBJ whole genome shotgun (WGS) entry which is preliminary data.</text>
</comment>
<dbReference type="InterPro" id="IPR022781">
    <property type="entry name" value="Flagellar_biosynth_FliO"/>
</dbReference>
<keyword evidence="5 7" id="KW-0975">Bacterial flagellum</keyword>
<feature type="transmembrane region" description="Helical" evidence="7">
    <location>
        <begin position="6"/>
        <end position="25"/>
    </location>
</feature>
<evidence type="ECO:0000256" key="6">
    <source>
        <dbReference type="ARBA" id="ARBA00037937"/>
    </source>
</evidence>
<keyword evidence="3 7" id="KW-1133">Transmembrane helix</keyword>
<comment type="similarity">
    <text evidence="6 7">Belongs to the FliO/MopB family.</text>
</comment>
<evidence type="ECO:0000313" key="8">
    <source>
        <dbReference type="EMBL" id="KXU38130.1"/>
    </source>
</evidence>
<feature type="transmembrane region" description="Helical" evidence="7">
    <location>
        <begin position="32"/>
        <end position="53"/>
    </location>
</feature>
<dbReference type="GO" id="GO:0005886">
    <property type="term" value="C:plasma membrane"/>
    <property type="evidence" value="ECO:0007669"/>
    <property type="project" value="UniProtKB-SubCell"/>
</dbReference>
<gene>
    <name evidence="8" type="ORF">AXE65_02580</name>
</gene>
<accession>A0A139SUL8</accession>
<dbReference type="InterPro" id="IPR052205">
    <property type="entry name" value="FliO/MopB"/>
</dbReference>